<evidence type="ECO:0000256" key="1">
    <source>
        <dbReference type="SAM" id="MobiDB-lite"/>
    </source>
</evidence>
<protein>
    <submittedName>
        <fullName evidence="2">Uncharacterized protein</fullName>
    </submittedName>
</protein>
<evidence type="ECO:0000313" key="3">
    <source>
        <dbReference type="Proteomes" id="UP000326289"/>
    </source>
</evidence>
<sequence>MFKSRGEQSHKYFAIDLKSLEPRGADPSVADPGDGFLGADISHSSASDPSTGA</sequence>
<feature type="region of interest" description="Disordered" evidence="1">
    <location>
        <begin position="22"/>
        <end position="53"/>
    </location>
</feature>
<dbReference type="EMBL" id="ML732894">
    <property type="protein sequence ID" value="KAB8267654.1"/>
    <property type="molecule type" value="Genomic_DNA"/>
</dbReference>
<dbReference type="AlphaFoldDB" id="A0A5N6INB6"/>
<dbReference type="Proteomes" id="UP000326289">
    <property type="component" value="Unassembled WGS sequence"/>
</dbReference>
<feature type="compositionally biased region" description="Polar residues" evidence="1">
    <location>
        <begin position="42"/>
        <end position="53"/>
    </location>
</feature>
<accession>A0A5N6INB6</accession>
<reference evidence="2 3" key="1">
    <citation type="submission" date="2019-04" db="EMBL/GenBank/DDBJ databases">
        <title>Fungal friends and foes A comparative genomics study of 23 Aspergillus species from section Flavi.</title>
        <authorList>
            <consortium name="DOE Joint Genome Institute"/>
            <person name="Kjaerbolling I."/>
            <person name="Vesth T.C."/>
            <person name="Frisvad J.C."/>
            <person name="Nybo J.L."/>
            <person name="Theobald S."/>
            <person name="Kildgaard S."/>
            <person name="Petersen T.I."/>
            <person name="Kuo A."/>
            <person name="Sato A."/>
            <person name="Lyhne E.K."/>
            <person name="Kogle M.E."/>
            <person name="Wiebenga A."/>
            <person name="Kun R.S."/>
            <person name="Lubbers R.J."/>
            <person name="Makela M.R."/>
            <person name="Barry K."/>
            <person name="Chovatia M."/>
            <person name="Clum A."/>
            <person name="Daum C."/>
            <person name="Haridas S."/>
            <person name="He G."/>
            <person name="LaButti K."/>
            <person name="Lipzen A."/>
            <person name="Mondo S."/>
            <person name="Pangilinan J."/>
            <person name="Riley R."/>
            <person name="Salamov A."/>
            <person name="Simmons B.A."/>
            <person name="Magnuson J.K."/>
            <person name="Henrissat B."/>
            <person name="Mortensen U.H."/>
            <person name="Larsen T.O."/>
            <person name="De vries R.P."/>
            <person name="Grigoriev I.V."/>
            <person name="Machida M."/>
            <person name="Baker S.E."/>
            <person name="Andersen M.R."/>
        </authorList>
    </citation>
    <scope>NUCLEOTIDE SEQUENCE [LARGE SCALE GENOMIC DNA]</scope>
    <source>
        <strain evidence="2 3">CBS 117635</strain>
    </source>
</reference>
<evidence type="ECO:0000313" key="2">
    <source>
        <dbReference type="EMBL" id="KAB8267654.1"/>
    </source>
</evidence>
<gene>
    <name evidence="2" type="ORF">BDV30DRAFT_231426</name>
</gene>
<name>A0A5N6INB6_9EURO</name>
<organism evidence="2 3">
    <name type="scientific">Aspergillus minisclerotigenes</name>
    <dbReference type="NCBI Taxonomy" id="656917"/>
    <lineage>
        <taxon>Eukaryota</taxon>
        <taxon>Fungi</taxon>
        <taxon>Dikarya</taxon>
        <taxon>Ascomycota</taxon>
        <taxon>Pezizomycotina</taxon>
        <taxon>Eurotiomycetes</taxon>
        <taxon>Eurotiomycetidae</taxon>
        <taxon>Eurotiales</taxon>
        <taxon>Aspergillaceae</taxon>
        <taxon>Aspergillus</taxon>
        <taxon>Aspergillus subgen. Circumdati</taxon>
    </lineage>
</organism>
<keyword evidence="3" id="KW-1185">Reference proteome</keyword>
<proteinExistence type="predicted"/>